<accession>A0A915D1D9</accession>
<sequence>MTWNKGEIVLNSSLPSTEKDECRAGLVQEQISCLNVLNFHASLYSPPTLSPSSTRLIVQEEEECRQCVRIMTNPTATIKKPVQVSPEKKTIPLWKPAPNKDPPPTVVTKAPEVVTPTPAPTTPKPTEVPTTTAPVTTTTTTTATPLPITPPTVAQAVIVPGATPFPLASSNTFALYSGWTSPTTSPNCASRDNCCSAGPQRPQQQIVPFAAAAGGLVKCNKLPDRKALWFREDFDLTYCPKDGESISAAFKKKFPRNLLRNGKEIITCELLSTRIKECQKKQQNDHWNKRKGRVQSWTSSGANFLPECAQLFMPVCTAAYTFRLVPTDLCPGASSDNLQCACVLKPGTTDCLQYDKHEKCHLGDCKVCEKKLRQKLSHLGRVFRRQAKRRQTSLVPAIVGTRFNLSCVLKGASADANAYLACVQMLGLATIAS</sequence>
<dbReference type="Proteomes" id="UP000887574">
    <property type="component" value="Unplaced"/>
</dbReference>
<evidence type="ECO:0000313" key="3">
    <source>
        <dbReference type="WBParaSite" id="jg14890"/>
    </source>
</evidence>
<keyword evidence="2" id="KW-1185">Reference proteome</keyword>
<reference evidence="3" key="1">
    <citation type="submission" date="2022-11" db="UniProtKB">
        <authorList>
            <consortium name="WormBaseParasite"/>
        </authorList>
    </citation>
    <scope>IDENTIFICATION</scope>
</reference>
<protein>
    <submittedName>
        <fullName evidence="3">Uncharacterized protein</fullName>
    </submittedName>
</protein>
<dbReference type="AlphaFoldDB" id="A0A915D1D9"/>
<feature type="region of interest" description="Disordered" evidence="1">
    <location>
        <begin position="111"/>
        <end position="147"/>
    </location>
</feature>
<proteinExistence type="predicted"/>
<name>A0A915D1D9_9BILA</name>
<evidence type="ECO:0000313" key="2">
    <source>
        <dbReference type="Proteomes" id="UP000887574"/>
    </source>
</evidence>
<organism evidence="2 3">
    <name type="scientific">Ditylenchus dipsaci</name>
    <dbReference type="NCBI Taxonomy" id="166011"/>
    <lineage>
        <taxon>Eukaryota</taxon>
        <taxon>Metazoa</taxon>
        <taxon>Ecdysozoa</taxon>
        <taxon>Nematoda</taxon>
        <taxon>Chromadorea</taxon>
        <taxon>Rhabditida</taxon>
        <taxon>Tylenchina</taxon>
        <taxon>Tylenchomorpha</taxon>
        <taxon>Sphaerularioidea</taxon>
        <taxon>Anguinidae</taxon>
        <taxon>Anguininae</taxon>
        <taxon>Ditylenchus</taxon>
    </lineage>
</organism>
<feature type="compositionally biased region" description="Low complexity" evidence="1">
    <location>
        <begin position="124"/>
        <end position="147"/>
    </location>
</feature>
<evidence type="ECO:0000256" key="1">
    <source>
        <dbReference type="SAM" id="MobiDB-lite"/>
    </source>
</evidence>
<dbReference type="WBParaSite" id="jg14890">
    <property type="protein sequence ID" value="jg14890"/>
    <property type="gene ID" value="jg14890"/>
</dbReference>